<evidence type="ECO:0000256" key="1">
    <source>
        <dbReference type="ARBA" id="ARBA00022723"/>
    </source>
</evidence>
<protein>
    <submittedName>
        <fullName evidence="3">Glyoxalase</fullName>
    </submittedName>
</protein>
<sequence length="144" mass="16274">MLRHFDHLTIVVRDLDRAKAFFAVLGFQEAMSVVIAGAPFSGYMGVPDIEADHVTLVLGEVTPRTEIQLLHYRHPDPLPDPHIRELNKIGMNHICFAVDDVEEEVAKLRGHGFEPRNAVMDFHSRKLVFIDGPEGVTVELAEWH</sequence>
<evidence type="ECO:0000313" key="3">
    <source>
        <dbReference type="EMBL" id="KAB1078938.1"/>
    </source>
</evidence>
<dbReference type="AlphaFoldDB" id="A0A6L3T685"/>
<accession>A0A6L3T685</accession>
<dbReference type="PROSITE" id="PS51819">
    <property type="entry name" value="VOC"/>
    <property type="match status" value="1"/>
</dbReference>
<dbReference type="InterPro" id="IPR029068">
    <property type="entry name" value="Glyas_Bleomycin-R_OHBP_Dase"/>
</dbReference>
<dbReference type="InterPro" id="IPR051785">
    <property type="entry name" value="MMCE/EMCE_epimerase"/>
</dbReference>
<dbReference type="GO" id="GO:0004493">
    <property type="term" value="F:methylmalonyl-CoA epimerase activity"/>
    <property type="evidence" value="ECO:0007669"/>
    <property type="project" value="TreeGrafter"/>
</dbReference>
<dbReference type="OrthoDB" id="9799428at2"/>
<dbReference type="RefSeq" id="WP_151000471.1">
    <property type="nucleotide sequence ID" value="NZ_BPQY01000371.1"/>
</dbReference>
<dbReference type="InterPro" id="IPR037523">
    <property type="entry name" value="VOC_core"/>
</dbReference>
<dbReference type="GO" id="GO:0046872">
    <property type="term" value="F:metal ion binding"/>
    <property type="evidence" value="ECO:0007669"/>
    <property type="project" value="UniProtKB-KW"/>
</dbReference>
<dbReference type="Gene3D" id="3.10.180.10">
    <property type="entry name" value="2,3-Dihydroxybiphenyl 1,2-Dioxygenase, domain 1"/>
    <property type="match status" value="1"/>
</dbReference>
<keyword evidence="1" id="KW-0479">Metal-binding</keyword>
<reference evidence="3 4" key="1">
    <citation type="submission" date="2019-09" db="EMBL/GenBank/DDBJ databases">
        <title>YIM 48816 draft genome.</title>
        <authorList>
            <person name="Jiang L."/>
        </authorList>
    </citation>
    <scope>NUCLEOTIDE SEQUENCE [LARGE SCALE GENOMIC DNA]</scope>
    <source>
        <strain evidence="3 4">YIM 48816</strain>
    </source>
</reference>
<dbReference type="Proteomes" id="UP000474159">
    <property type="component" value="Unassembled WGS sequence"/>
</dbReference>
<dbReference type="Pfam" id="PF13669">
    <property type="entry name" value="Glyoxalase_4"/>
    <property type="match status" value="1"/>
</dbReference>
<dbReference type="EMBL" id="VZZK01000011">
    <property type="protein sequence ID" value="KAB1078938.1"/>
    <property type="molecule type" value="Genomic_DNA"/>
</dbReference>
<organism evidence="3 4">
    <name type="scientific">Methylobacterium soli</name>
    <dbReference type="NCBI Taxonomy" id="553447"/>
    <lineage>
        <taxon>Bacteria</taxon>
        <taxon>Pseudomonadati</taxon>
        <taxon>Pseudomonadota</taxon>
        <taxon>Alphaproteobacteria</taxon>
        <taxon>Hyphomicrobiales</taxon>
        <taxon>Methylobacteriaceae</taxon>
        <taxon>Methylobacterium</taxon>
    </lineage>
</organism>
<evidence type="ECO:0000259" key="2">
    <source>
        <dbReference type="PROSITE" id="PS51819"/>
    </source>
</evidence>
<proteinExistence type="predicted"/>
<evidence type="ECO:0000313" key="4">
    <source>
        <dbReference type="Proteomes" id="UP000474159"/>
    </source>
</evidence>
<name>A0A6L3T685_9HYPH</name>
<dbReference type="PANTHER" id="PTHR43048">
    <property type="entry name" value="METHYLMALONYL-COA EPIMERASE"/>
    <property type="match status" value="1"/>
</dbReference>
<dbReference type="GO" id="GO:0046491">
    <property type="term" value="P:L-methylmalonyl-CoA metabolic process"/>
    <property type="evidence" value="ECO:0007669"/>
    <property type="project" value="TreeGrafter"/>
</dbReference>
<dbReference type="PANTHER" id="PTHR43048:SF5">
    <property type="entry name" value="BLR5325 PROTEIN"/>
    <property type="match status" value="1"/>
</dbReference>
<feature type="domain" description="VOC" evidence="2">
    <location>
        <begin position="4"/>
        <end position="143"/>
    </location>
</feature>
<comment type="caution">
    <text evidence="3">The sequence shown here is derived from an EMBL/GenBank/DDBJ whole genome shotgun (WGS) entry which is preliminary data.</text>
</comment>
<gene>
    <name evidence="3" type="ORF">F6X53_13130</name>
</gene>
<keyword evidence="4" id="KW-1185">Reference proteome</keyword>
<dbReference type="SUPFAM" id="SSF54593">
    <property type="entry name" value="Glyoxalase/Bleomycin resistance protein/Dihydroxybiphenyl dioxygenase"/>
    <property type="match status" value="1"/>
</dbReference>